<evidence type="ECO:0000313" key="2">
    <source>
        <dbReference type="EMBL" id="EKD18448.1"/>
    </source>
</evidence>
<dbReference type="Proteomes" id="UP000006753">
    <property type="component" value="Unassembled WGS sequence"/>
</dbReference>
<gene>
    <name evidence="2" type="ORF">MBM_03441</name>
</gene>
<reference evidence="2 3" key="1">
    <citation type="journal article" date="2012" name="BMC Genomics">
        <title>Sequencing the genome of Marssonina brunnea reveals fungus-poplar co-evolution.</title>
        <authorList>
            <person name="Zhu S."/>
            <person name="Cao Y.-Z."/>
            <person name="Jiang C."/>
            <person name="Tan B.-Y."/>
            <person name="Wang Z."/>
            <person name="Feng S."/>
            <person name="Zhang L."/>
            <person name="Su X.-H."/>
            <person name="Brejova B."/>
            <person name="Vinar T."/>
            <person name="Xu M."/>
            <person name="Wang M.-X."/>
            <person name="Zhang S.-G."/>
            <person name="Huang M.-R."/>
            <person name="Wu R."/>
            <person name="Zhou Y."/>
        </authorList>
    </citation>
    <scope>NUCLEOTIDE SEQUENCE [LARGE SCALE GENOMIC DNA]</scope>
    <source>
        <strain evidence="2 3">MB_m1</strain>
    </source>
</reference>
<accession>K1XCF1</accession>
<dbReference type="InParanoid" id="K1XCF1"/>
<dbReference type="EMBL" id="JH921433">
    <property type="protein sequence ID" value="EKD18448.1"/>
    <property type="molecule type" value="Genomic_DNA"/>
</dbReference>
<dbReference type="KEGG" id="mbe:MBM_03441"/>
<proteinExistence type="predicted"/>
<evidence type="ECO:0000256" key="1">
    <source>
        <dbReference type="SAM" id="MobiDB-lite"/>
    </source>
</evidence>
<feature type="compositionally biased region" description="Acidic residues" evidence="1">
    <location>
        <begin position="391"/>
        <end position="405"/>
    </location>
</feature>
<sequence length="405" mass="45059">MSRSLSRKSSSELGRPDTIPGISQAPKFRHEVFKRHDTRVCLDPESAEHGDDCELAMQDFSQEALVFELAMTGPWAWGLGLSAMEDLAWLEVLVWRVWNVQVGKTLSIAIVAVPRRFRNRVLADRTIPPAVRTGPGLASLAEPRARWSARGGTLVYLDSDVGAGEVPDDLVAHGGWRQTSNGVHTSSTISRFGQQVMIFLSTDGHRRPLDLSRQYRWIPHIQEVPLQSLRSQVSRLISESDCLGRAQLIREFTLALTRFQVETNDPSAAKSRISGTNLPSWPTLGRHLNHKPTLPLAKRENGRLIPNPPFVSMSSSISKVPVRYPARCEMKLSGLVDSYIGRECPSRSSWAEQRCKTPTVNPTRAAPREIEIEIEIEAVVPQPNLSRESEPDIEIQGEEAEASEG</sequence>
<evidence type="ECO:0000313" key="3">
    <source>
        <dbReference type="Proteomes" id="UP000006753"/>
    </source>
</evidence>
<feature type="region of interest" description="Disordered" evidence="1">
    <location>
        <begin position="381"/>
        <end position="405"/>
    </location>
</feature>
<name>K1XCF1_MARBU</name>
<dbReference type="HOGENOM" id="CLU_679847_0_0_1"/>
<protein>
    <submittedName>
        <fullName evidence="2">Uncharacterized protein</fullName>
    </submittedName>
</protein>
<organism evidence="2 3">
    <name type="scientific">Marssonina brunnea f. sp. multigermtubi (strain MB_m1)</name>
    <name type="common">Marssonina leaf spot fungus</name>
    <dbReference type="NCBI Taxonomy" id="1072389"/>
    <lineage>
        <taxon>Eukaryota</taxon>
        <taxon>Fungi</taxon>
        <taxon>Dikarya</taxon>
        <taxon>Ascomycota</taxon>
        <taxon>Pezizomycotina</taxon>
        <taxon>Leotiomycetes</taxon>
        <taxon>Helotiales</taxon>
        <taxon>Drepanopezizaceae</taxon>
        <taxon>Drepanopeziza</taxon>
    </lineage>
</organism>
<dbReference type="AlphaFoldDB" id="K1XCF1"/>
<keyword evidence="3" id="KW-1185">Reference proteome</keyword>
<feature type="region of interest" description="Disordered" evidence="1">
    <location>
        <begin position="1"/>
        <end position="23"/>
    </location>
</feature>